<dbReference type="Proteomes" id="UP001295469">
    <property type="component" value="Chromosome A09"/>
</dbReference>
<sequence length="140" mass="16387">MLTGFFSGSTLYACFGTWPDPNYNPHHIMLPRPLYLVFGLIFGYMFIRVTQEIYVNVHRKVRRLINYVKSWMVNHSTKEVEEEEEGCPICLEDLQRGSGGGVVVRLPVCLHRFHRDCVYRWLFVRPCCPTCRRFVAVANN</sequence>
<dbReference type="PROSITE" id="PS50089">
    <property type="entry name" value="ZF_RING_2"/>
    <property type="match status" value="1"/>
</dbReference>
<dbReference type="PANTHER" id="PTHR22765:SF350">
    <property type="entry name" value="GB|AAD18119.1-RELATED"/>
    <property type="match status" value="1"/>
</dbReference>
<keyword evidence="1" id="KW-0479">Metal-binding</keyword>
<dbReference type="PANTHER" id="PTHR22765">
    <property type="entry name" value="RING FINGER AND PROTEASE ASSOCIATED DOMAIN-CONTAINING"/>
    <property type="match status" value="1"/>
</dbReference>
<evidence type="ECO:0000259" key="3">
    <source>
        <dbReference type="PROSITE" id="PS50089"/>
    </source>
</evidence>
<dbReference type="SUPFAM" id="SSF57850">
    <property type="entry name" value="RING/U-box"/>
    <property type="match status" value="1"/>
</dbReference>
<proteinExistence type="predicted"/>
<accession>A0A816PUS1</accession>
<evidence type="ECO:0000256" key="1">
    <source>
        <dbReference type="PROSITE-ProRule" id="PRU00175"/>
    </source>
</evidence>
<dbReference type="SMART" id="SM00184">
    <property type="entry name" value="RING"/>
    <property type="match status" value="1"/>
</dbReference>
<feature type="domain" description="RING-type" evidence="3">
    <location>
        <begin position="87"/>
        <end position="132"/>
    </location>
</feature>
<evidence type="ECO:0000313" key="4">
    <source>
        <dbReference type="EMBL" id="CAF2052069.1"/>
    </source>
</evidence>
<keyword evidence="2" id="KW-1133">Transmembrane helix</keyword>
<dbReference type="GO" id="GO:0008270">
    <property type="term" value="F:zinc ion binding"/>
    <property type="evidence" value="ECO:0007669"/>
    <property type="project" value="UniProtKB-KW"/>
</dbReference>
<evidence type="ECO:0000256" key="2">
    <source>
        <dbReference type="SAM" id="Phobius"/>
    </source>
</evidence>
<dbReference type="InterPro" id="IPR051826">
    <property type="entry name" value="E3_ubiquitin-ligase_domain"/>
</dbReference>
<keyword evidence="1" id="KW-0863">Zinc-finger</keyword>
<feature type="transmembrane region" description="Helical" evidence="2">
    <location>
        <begin position="34"/>
        <end position="55"/>
    </location>
</feature>
<dbReference type="InterPro" id="IPR013083">
    <property type="entry name" value="Znf_RING/FYVE/PHD"/>
</dbReference>
<protein>
    <submittedName>
        <fullName evidence="4">(rape) hypothetical protein</fullName>
    </submittedName>
</protein>
<keyword evidence="2" id="KW-0812">Transmembrane</keyword>
<dbReference type="Gene3D" id="3.30.40.10">
    <property type="entry name" value="Zinc/RING finger domain, C3HC4 (zinc finger)"/>
    <property type="match status" value="1"/>
</dbReference>
<dbReference type="EMBL" id="HG994363">
    <property type="protein sequence ID" value="CAF2052069.1"/>
    <property type="molecule type" value="Genomic_DNA"/>
</dbReference>
<keyword evidence="1" id="KW-0862">Zinc</keyword>
<dbReference type="AlphaFoldDB" id="A0A816PUS1"/>
<dbReference type="Pfam" id="PF13639">
    <property type="entry name" value="zf-RING_2"/>
    <property type="match status" value="1"/>
</dbReference>
<reference evidence="4" key="1">
    <citation type="submission" date="2021-01" db="EMBL/GenBank/DDBJ databases">
        <authorList>
            <consortium name="Genoscope - CEA"/>
            <person name="William W."/>
        </authorList>
    </citation>
    <scope>NUCLEOTIDE SEQUENCE</scope>
</reference>
<dbReference type="InterPro" id="IPR001841">
    <property type="entry name" value="Znf_RING"/>
</dbReference>
<organism evidence="4">
    <name type="scientific">Brassica napus</name>
    <name type="common">Rape</name>
    <dbReference type="NCBI Taxonomy" id="3708"/>
    <lineage>
        <taxon>Eukaryota</taxon>
        <taxon>Viridiplantae</taxon>
        <taxon>Streptophyta</taxon>
        <taxon>Embryophyta</taxon>
        <taxon>Tracheophyta</taxon>
        <taxon>Spermatophyta</taxon>
        <taxon>Magnoliopsida</taxon>
        <taxon>eudicotyledons</taxon>
        <taxon>Gunneridae</taxon>
        <taxon>Pentapetalae</taxon>
        <taxon>rosids</taxon>
        <taxon>malvids</taxon>
        <taxon>Brassicales</taxon>
        <taxon>Brassicaceae</taxon>
        <taxon>Brassiceae</taxon>
        <taxon>Brassica</taxon>
    </lineage>
</organism>
<gene>
    <name evidence="4" type="ORF">DARMORV10_A09P67420.1</name>
</gene>
<name>A0A816PUS1_BRANA</name>
<keyword evidence="2" id="KW-0472">Membrane</keyword>